<dbReference type="AlphaFoldDB" id="I4AIR6"/>
<dbReference type="PROSITE" id="PS51672">
    <property type="entry name" value="ACT_LIKE"/>
    <property type="match status" value="1"/>
</dbReference>
<gene>
    <name evidence="12" type="primary">ilvA</name>
    <name evidence="14" type="ordered locus">Fleli_1424</name>
</gene>
<dbReference type="PANTHER" id="PTHR48078:SF11">
    <property type="entry name" value="THREONINE DEHYDRATASE, MITOCHONDRIAL"/>
    <property type="match status" value="1"/>
</dbReference>
<dbReference type="Pfam" id="PF00585">
    <property type="entry name" value="Thr_dehydrat_C"/>
    <property type="match status" value="1"/>
</dbReference>
<dbReference type="InterPro" id="IPR011820">
    <property type="entry name" value="IlvA"/>
</dbReference>
<evidence type="ECO:0000256" key="2">
    <source>
        <dbReference type="ARBA" id="ARBA00001933"/>
    </source>
</evidence>
<dbReference type="GO" id="GO:0006567">
    <property type="term" value="P:L-threonine catabolic process"/>
    <property type="evidence" value="ECO:0007669"/>
    <property type="project" value="TreeGrafter"/>
</dbReference>
<dbReference type="STRING" id="880071.Fleli_1424"/>
<evidence type="ECO:0000256" key="1">
    <source>
        <dbReference type="ARBA" id="ARBA00001274"/>
    </source>
</evidence>
<feature type="domain" description="ACT-like" evidence="13">
    <location>
        <begin position="337"/>
        <end position="411"/>
    </location>
</feature>
<dbReference type="PANTHER" id="PTHR48078">
    <property type="entry name" value="THREONINE DEHYDRATASE, MITOCHONDRIAL-RELATED"/>
    <property type="match status" value="1"/>
</dbReference>
<evidence type="ECO:0000256" key="5">
    <source>
        <dbReference type="ARBA" id="ARBA00011881"/>
    </source>
</evidence>
<dbReference type="GO" id="GO:0030170">
    <property type="term" value="F:pyridoxal phosphate binding"/>
    <property type="evidence" value="ECO:0007669"/>
    <property type="project" value="InterPro"/>
</dbReference>
<evidence type="ECO:0000256" key="10">
    <source>
        <dbReference type="ARBA" id="ARBA00023304"/>
    </source>
</evidence>
<comment type="subunit">
    <text evidence="5 12">Homotetramer.</text>
</comment>
<dbReference type="PROSITE" id="PS00165">
    <property type="entry name" value="DEHYDRATASE_SER_THR"/>
    <property type="match status" value="1"/>
</dbReference>
<evidence type="ECO:0000256" key="3">
    <source>
        <dbReference type="ARBA" id="ARBA00004810"/>
    </source>
</evidence>
<dbReference type="eggNOG" id="COG1171">
    <property type="taxonomic scope" value="Bacteria"/>
</dbReference>
<dbReference type="FunFam" id="3.40.50.1100:FF:000005">
    <property type="entry name" value="Threonine dehydratase catabolic"/>
    <property type="match status" value="1"/>
</dbReference>
<evidence type="ECO:0000259" key="13">
    <source>
        <dbReference type="PROSITE" id="PS51672"/>
    </source>
</evidence>
<dbReference type="GO" id="GO:0003941">
    <property type="term" value="F:L-serine ammonia-lyase activity"/>
    <property type="evidence" value="ECO:0007669"/>
    <property type="project" value="TreeGrafter"/>
</dbReference>
<dbReference type="InterPro" id="IPR001721">
    <property type="entry name" value="TD_ACT-like"/>
</dbReference>
<dbReference type="UniPathway" id="UPA00047">
    <property type="reaction ID" value="UER00054"/>
</dbReference>
<accession>I4AIR6</accession>
<dbReference type="InterPro" id="IPR036052">
    <property type="entry name" value="TrpB-like_PALP_sf"/>
</dbReference>
<keyword evidence="15" id="KW-1185">Reference proteome</keyword>
<dbReference type="RefSeq" id="WP_014797308.1">
    <property type="nucleotide sequence ID" value="NC_018018.1"/>
</dbReference>
<dbReference type="KEGG" id="fli:Fleli_1424"/>
<proteinExistence type="inferred from homology"/>
<protein>
    <recommendedName>
        <fullName evidence="12">L-threonine dehydratase</fullName>
        <ecNumber evidence="12">4.3.1.19</ecNumber>
    </recommendedName>
    <alternativeName>
        <fullName evidence="12">Threonine deaminase</fullName>
    </alternativeName>
</protein>
<name>I4AIR6_BERLS</name>
<organism evidence="14 15">
    <name type="scientific">Bernardetia litoralis (strain ATCC 23117 / DSM 6794 / NBRC 15988 / NCIMB 1366 / Fx l1 / Sio-4)</name>
    <name type="common">Flexibacter litoralis</name>
    <dbReference type="NCBI Taxonomy" id="880071"/>
    <lineage>
        <taxon>Bacteria</taxon>
        <taxon>Pseudomonadati</taxon>
        <taxon>Bacteroidota</taxon>
        <taxon>Cytophagia</taxon>
        <taxon>Cytophagales</taxon>
        <taxon>Bernardetiaceae</taxon>
        <taxon>Bernardetia</taxon>
    </lineage>
</organism>
<dbReference type="SUPFAM" id="SSF53686">
    <property type="entry name" value="Tryptophan synthase beta subunit-like PLP-dependent enzymes"/>
    <property type="match status" value="1"/>
</dbReference>
<dbReference type="GO" id="GO:0006565">
    <property type="term" value="P:L-serine catabolic process"/>
    <property type="evidence" value="ECO:0007669"/>
    <property type="project" value="TreeGrafter"/>
</dbReference>
<keyword evidence="8 12" id="KW-0663">Pyridoxal phosphate</keyword>
<comment type="similarity">
    <text evidence="4 12">Belongs to the serine/threonine dehydratase family.</text>
</comment>
<comment type="function">
    <text evidence="11 12">Catalyzes the anaerobic formation of alpha-ketobutyrate and ammonia from threonine in a two-step reaction. The first step involved a dehydration of threonine and a production of enamine intermediates (aminocrotonate), which tautomerizes to its imine form (iminobutyrate). Both intermediates are unstable and short-lived. The second step is the nonenzymatic hydrolysis of the enamine/imine intermediates to form 2-ketobutyrate and free ammonia. In the low water environment of the cell, the second step is accelerated by RidA.</text>
</comment>
<dbReference type="PATRIC" id="fig|880071.3.peg.1400"/>
<evidence type="ECO:0000256" key="4">
    <source>
        <dbReference type="ARBA" id="ARBA00010869"/>
    </source>
</evidence>
<comment type="catalytic activity">
    <reaction evidence="1 12">
        <text>L-threonine = 2-oxobutanoate + NH4(+)</text>
        <dbReference type="Rhea" id="RHEA:22108"/>
        <dbReference type="ChEBI" id="CHEBI:16763"/>
        <dbReference type="ChEBI" id="CHEBI:28938"/>
        <dbReference type="ChEBI" id="CHEBI:57926"/>
        <dbReference type="EC" id="4.3.1.19"/>
    </reaction>
</comment>
<dbReference type="EMBL" id="CP003345">
    <property type="protein sequence ID" value="AFM03851.1"/>
    <property type="molecule type" value="Genomic_DNA"/>
</dbReference>
<dbReference type="EC" id="4.3.1.19" evidence="12"/>
<dbReference type="GO" id="GO:0004794">
    <property type="term" value="F:threonine deaminase activity"/>
    <property type="evidence" value="ECO:0007669"/>
    <property type="project" value="UniProtKB-UniRule"/>
</dbReference>
<evidence type="ECO:0000256" key="7">
    <source>
        <dbReference type="ARBA" id="ARBA00022624"/>
    </source>
</evidence>
<dbReference type="Gene3D" id="3.40.50.1100">
    <property type="match status" value="2"/>
</dbReference>
<keyword evidence="7 12" id="KW-0412">Isoleucine biosynthesis</keyword>
<evidence type="ECO:0000256" key="8">
    <source>
        <dbReference type="ARBA" id="ARBA00022898"/>
    </source>
</evidence>
<dbReference type="CDD" id="cd01562">
    <property type="entry name" value="Thr-dehyd"/>
    <property type="match status" value="1"/>
</dbReference>
<evidence type="ECO:0000256" key="11">
    <source>
        <dbReference type="ARBA" id="ARBA00025527"/>
    </source>
</evidence>
<evidence type="ECO:0000313" key="14">
    <source>
        <dbReference type="EMBL" id="AFM03851.1"/>
    </source>
</evidence>
<dbReference type="InterPro" id="IPR000634">
    <property type="entry name" value="Ser/Thr_deHydtase_PyrdxlP-BS"/>
</dbReference>
<evidence type="ECO:0000256" key="6">
    <source>
        <dbReference type="ARBA" id="ARBA00022605"/>
    </source>
</evidence>
<evidence type="ECO:0000256" key="9">
    <source>
        <dbReference type="ARBA" id="ARBA00023239"/>
    </source>
</evidence>
<dbReference type="HOGENOM" id="CLU_021152_4_2_10"/>
<dbReference type="Proteomes" id="UP000006054">
    <property type="component" value="Chromosome"/>
</dbReference>
<dbReference type="InterPro" id="IPR050147">
    <property type="entry name" value="Ser/Thr_Dehydratase"/>
</dbReference>
<comment type="cofactor">
    <cofactor evidence="2 12">
        <name>pyridoxal 5'-phosphate</name>
        <dbReference type="ChEBI" id="CHEBI:597326"/>
    </cofactor>
</comment>
<comment type="pathway">
    <text evidence="3 12">Amino-acid biosynthesis; L-isoleucine biosynthesis; 2-oxobutanoate from L-threonine: step 1/1.</text>
</comment>
<sequence>MYNNLGQKINLEKVKEAALLLKDIVLKTPLMHNKNLSTLFGTTISFKREDLQQVRSYKIRGAYNKICSLTEAQLKKGVVCASAGNHAQGVAFSCLHKKVKGVIFMPIPTPKQKIEQVKMFGGDFIEIKLIGDTFDDASAKALLYCEEHEMSFVHPFDDLKVVEGQATIALELLAQSKKKIDYIFLPVGGGGLSAGVSSVFKELSPQTKIIGVEPVGAASMSVSIKNKKNTKLETIDKFVDGASVQRVGDLNFEICRQNLTEMACVDTGKVCQVILDLYNKDAIVVEPAGALSVAVLEKYKDEIKGKNVVCLISGSNNDITRTEEIKERALLYRGLKHYFIVRFPQRAGALREFVVNVLGVDDDITHFEYSKKHNRNLAPAVVGIELKNANDLQALKQRMIEQNFYGEYLNDKPDLFQFLV</sequence>
<evidence type="ECO:0000313" key="15">
    <source>
        <dbReference type="Proteomes" id="UP000006054"/>
    </source>
</evidence>
<reference evidence="15" key="1">
    <citation type="submission" date="2012-06" db="EMBL/GenBank/DDBJ databases">
        <title>The complete genome of Flexibacter litoralis DSM 6794.</title>
        <authorList>
            <person name="Lucas S."/>
            <person name="Copeland A."/>
            <person name="Lapidus A."/>
            <person name="Glavina del Rio T."/>
            <person name="Dalin E."/>
            <person name="Tice H."/>
            <person name="Bruce D."/>
            <person name="Goodwin L."/>
            <person name="Pitluck S."/>
            <person name="Peters L."/>
            <person name="Ovchinnikova G."/>
            <person name="Lu M."/>
            <person name="Kyrpides N."/>
            <person name="Mavromatis K."/>
            <person name="Ivanova N."/>
            <person name="Brettin T."/>
            <person name="Detter J.C."/>
            <person name="Han C."/>
            <person name="Larimer F."/>
            <person name="Land M."/>
            <person name="Hauser L."/>
            <person name="Markowitz V."/>
            <person name="Cheng J.-F."/>
            <person name="Hugenholtz P."/>
            <person name="Woyke T."/>
            <person name="Wu D."/>
            <person name="Spring S."/>
            <person name="Lang E."/>
            <person name="Kopitz M."/>
            <person name="Brambilla E."/>
            <person name="Klenk H.-P."/>
            <person name="Eisen J.A."/>
        </authorList>
    </citation>
    <scope>NUCLEOTIDE SEQUENCE [LARGE SCALE GENOMIC DNA]</scope>
    <source>
        <strain evidence="15">ATCC 23117 / DSM 6794 / NBRC 15988 / NCIMB 1366 / Sio-4</strain>
    </source>
</reference>
<keyword evidence="9 12" id="KW-0456">Lyase</keyword>
<dbReference type="GO" id="GO:0009097">
    <property type="term" value="P:isoleucine biosynthetic process"/>
    <property type="evidence" value="ECO:0007669"/>
    <property type="project" value="UniProtKB-UniRule"/>
</dbReference>
<evidence type="ECO:0000256" key="12">
    <source>
        <dbReference type="RuleBase" id="RU362012"/>
    </source>
</evidence>
<dbReference type="CDD" id="cd04907">
    <property type="entry name" value="ACT_ThrD-I_2"/>
    <property type="match status" value="1"/>
</dbReference>
<keyword evidence="6 12" id="KW-0028">Amino-acid biosynthesis</keyword>
<dbReference type="NCBIfam" id="TIGR02079">
    <property type="entry name" value="THD1"/>
    <property type="match status" value="1"/>
</dbReference>
<dbReference type="Pfam" id="PF00291">
    <property type="entry name" value="PALP"/>
    <property type="match status" value="1"/>
</dbReference>
<keyword evidence="10 12" id="KW-0100">Branched-chain amino acid biosynthesis</keyword>
<dbReference type="NCBIfam" id="NF006390">
    <property type="entry name" value="PRK08639.1"/>
    <property type="match status" value="1"/>
</dbReference>
<dbReference type="InterPro" id="IPR001926">
    <property type="entry name" value="TrpB-like_PALP"/>
</dbReference>
<dbReference type="OrthoDB" id="9811476at2"/>